<organism evidence="12 13">
    <name type="scientific">Lymnaea stagnalis</name>
    <name type="common">Great pond snail</name>
    <name type="synonym">Helix stagnalis</name>
    <dbReference type="NCBI Taxonomy" id="6523"/>
    <lineage>
        <taxon>Eukaryota</taxon>
        <taxon>Metazoa</taxon>
        <taxon>Spiralia</taxon>
        <taxon>Lophotrochozoa</taxon>
        <taxon>Mollusca</taxon>
        <taxon>Gastropoda</taxon>
        <taxon>Heterobranchia</taxon>
        <taxon>Euthyneura</taxon>
        <taxon>Panpulmonata</taxon>
        <taxon>Hygrophila</taxon>
        <taxon>Lymnaeoidea</taxon>
        <taxon>Lymnaeidae</taxon>
        <taxon>Lymnaea</taxon>
    </lineage>
</organism>
<dbReference type="GO" id="GO:0005737">
    <property type="term" value="C:cytoplasm"/>
    <property type="evidence" value="ECO:0007669"/>
    <property type="project" value="UniProtKB-SubCell"/>
</dbReference>
<dbReference type="EMBL" id="CAXITT010000861">
    <property type="protein sequence ID" value="CAL1546829.1"/>
    <property type="molecule type" value="Genomic_DNA"/>
</dbReference>
<dbReference type="GO" id="GO:0003723">
    <property type="term" value="F:RNA binding"/>
    <property type="evidence" value="ECO:0007669"/>
    <property type="project" value="UniProtKB-KW"/>
</dbReference>
<keyword evidence="9" id="KW-0539">Nucleus</keyword>
<dbReference type="PANTHER" id="PTHR13403">
    <property type="entry name" value="SNURPORTIN1 RNUT1 PROTEIN RNA, U TRANSPORTER 1"/>
    <property type="match status" value="1"/>
</dbReference>
<feature type="compositionally biased region" description="Basic and acidic residues" evidence="10">
    <location>
        <begin position="705"/>
        <end position="714"/>
    </location>
</feature>
<evidence type="ECO:0000256" key="8">
    <source>
        <dbReference type="ARBA" id="ARBA00022884"/>
    </source>
</evidence>
<evidence type="ECO:0000256" key="2">
    <source>
        <dbReference type="ARBA" id="ARBA00004123"/>
    </source>
</evidence>
<dbReference type="PANTHER" id="PTHR13403:SF6">
    <property type="entry name" value="SNURPORTIN-1"/>
    <property type="match status" value="1"/>
</dbReference>
<evidence type="ECO:0000256" key="6">
    <source>
        <dbReference type="ARBA" id="ARBA00022448"/>
    </source>
</evidence>
<feature type="domain" description="Snurportin-1 m3G cap-binding" evidence="11">
    <location>
        <begin position="509"/>
        <end position="684"/>
    </location>
</feature>
<name>A0AAV2IPG8_LYMST</name>
<dbReference type="Proteomes" id="UP001497497">
    <property type="component" value="Unassembled WGS sequence"/>
</dbReference>
<evidence type="ECO:0000256" key="9">
    <source>
        <dbReference type="ARBA" id="ARBA00023242"/>
    </source>
</evidence>
<keyword evidence="6" id="KW-0813">Transport</keyword>
<dbReference type="Gene3D" id="3.30.470.30">
    <property type="entry name" value="DNA ligase/mRNA capping enzyme"/>
    <property type="match status" value="2"/>
</dbReference>
<feature type="non-terminal residue" evidence="12">
    <location>
        <position position="726"/>
    </location>
</feature>
<dbReference type="SUPFAM" id="SSF56091">
    <property type="entry name" value="DNA ligase/mRNA capping enzyme, catalytic domain"/>
    <property type="match status" value="2"/>
</dbReference>
<sequence length="726" mass="82952">MMADFEDNGVVVSDEDVKDPSEVKTTSNSKEEKNASNNSTSVKKNQSLISKSPGLHPKKKPSPLGAQPSQTDRRTEILDKLKGKPYVYYEHTQAFLNFLVRPNIDVRDVKSKVFKNQLMMSESMEEVPPSFAKNWLMVVCPVGSRCLVVASRGYTGAYTKTGYHIISHPSNLPMGNKMFQGFGACVLDCIYCNETETYYVLDLMCWDGQPAYNCSTQARFKFLQDKIRDYDLSRPSPMNPYPFVPLKTFTPTKSNICAAVTMAPYLIDGLLFCHKHATYQAGSTPFLLWLTLDRLPSKLKIEIPEMGIVTAVSYKDPVALALAHGVSPAIISQVYPTGRDARIQVRSVRDQNRNVQSQMSNRRYLEMAPPPFPHSFDSPRGFEESSHSFNENRPPFNNRRSMRGVGARQMNPNEDYSYLPDMMKLNIHGRQRPYSHHDQPMLASGSQYYQNFNSNNNNTYFRSRGTGEREQHLQHTPQPGRIKQLKKKKKSSPRPNNQCEPNWEEPHGVMKSQWMERKPENFETDYLTCICPIAKRRIIVATNGSTCTYNKYGKLVDRFTSSLPNGAPSLAEGEKQNEMIILDCLWSGNFQKFFVIDIMQWRQQSFYDMEAEFRFFWLEDKLTDVTLKSGKRELSLEVLTKIPSNKGCIQAALSDAEYKVDGLLCFEKKSKYSRTAGISALWLKLDMMENLLGYQPPSDVSYKPSTEKERKQRDYFIGLNSGKEKP</sequence>
<evidence type="ECO:0000313" key="12">
    <source>
        <dbReference type="EMBL" id="CAL1546829.1"/>
    </source>
</evidence>
<feature type="compositionally biased region" description="Low complexity" evidence="10">
    <location>
        <begin position="447"/>
        <end position="464"/>
    </location>
</feature>
<evidence type="ECO:0000256" key="4">
    <source>
        <dbReference type="ARBA" id="ARBA00007540"/>
    </source>
</evidence>
<evidence type="ECO:0000256" key="1">
    <source>
        <dbReference type="ARBA" id="ARBA00003975"/>
    </source>
</evidence>
<keyword evidence="13" id="KW-1185">Reference proteome</keyword>
<feature type="domain" description="Snurportin-1 m3G cap-binding" evidence="11">
    <location>
        <begin position="117"/>
        <end position="290"/>
    </location>
</feature>
<feature type="region of interest" description="Disordered" evidence="10">
    <location>
        <begin position="366"/>
        <end position="411"/>
    </location>
</feature>
<proteinExistence type="inferred from homology"/>
<dbReference type="GO" id="GO:0061015">
    <property type="term" value="P:snRNA import into nucleus"/>
    <property type="evidence" value="ECO:0007669"/>
    <property type="project" value="InterPro"/>
</dbReference>
<keyword evidence="8" id="KW-0694">RNA-binding</keyword>
<dbReference type="InterPro" id="IPR017336">
    <property type="entry name" value="Snurportin-1"/>
</dbReference>
<dbReference type="GO" id="GO:0005634">
    <property type="term" value="C:nucleus"/>
    <property type="evidence" value="ECO:0007669"/>
    <property type="project" value="UniProtKB-SubCell"/>
</dbReference>
<protein>
    <recommendedName>
        <fullName evidence="5">Snurportin-1</fullName>
    </recommendedName>
</protein>
<evidence type="ECO:0000256" key="10">
    <source>
        <dbReference type="SAM" id="MobiDB-lite"/>
    </source>
</evidence>
<dbReference type="AlphaFoldDB" id="A0AAV2IPG8"/>
<reference evidence="12 13" key="1">
    <citation type="submission" date="2024-04" db="EMBL/GenBank/DDBJ databases">
        <authorList>
            <consortium name="Genoscope - CEA"/>
            <person name="William W."/>
        </authorList>
    </citation>
    <scope>NUCLEOTIDE SEQUENCE [LARGE SCALE GENOMIC DNA]</scope>
</reference>
<comment type="function">
    <text evidence="1">Functions as an U snRNP-specific nuclear import adapter. Involved in the trimethylguanosine (m3G)-cap-dependent nuclear import of U snRNPs. Binds specifically to the terminal m3G-cap U snRNAs.</text>
</comment>
<comment type="caution">
    <text evidence="12">The sequence shown here is derived from an EMBL/GenBank/DDBJ whole genome shotgun (WGS) entry which is preliminary data.</text>
</comment>
<comment type="similarity">
    <text evidence="4">Belongs to the snurportin family.</text>
</comment>
<accession>A0AAV2IPG8</accession>
<evidence type="ECO:0000256" key="3">
    <source>
        <dbReference type="ARBA" id="ARBA00004496"/>
    </source>
</evidence>
<evidence type="ECO:0000259" key="11">
    <source>
        <dbReference type="Pfam" id="PF21974"/>
    </source>
</evidence>
<feature type="compositionally biased region" description="Low complexity" evidence="10">
    <location>
        <begin position="389"/>
        <end position="399"/>
    </location>
</feature>
<feature type="region of interest" description="Disordered" evidence="10">
    <location>
        <begin position="447"/>
        <end position="506"/>
    </location>
</feature>
<comment type="subcellular location">
    <subcellularLocation>
        <location evidence="3">Cytoplasm</location>
    </subcellularLocation>
    <subcellularLocation>
        <location evidence="2">Nucleus</location>
    </subcellularLocation>
</comment>
<dbReference type="Pfam" id="PF21974">
    <property type="entry name" value="SPN1_m3Gcap_bd"/>
    <property type="match status" value="2"/>
</dbReference>
<dbReference type="CDD" id="cd09232">
    <property type="entry name" value="Snurportin-1_C"/>
    <property type="match status" value="1"/>
</dbReference>
<feature type="region of interest" description="Disordered" evidence="10">
    <location>
        <begin position="1"/>
        <end position="73"/>
    </location>
</feature>
<keyword evidence="7" id="KW-0963">Cytoplasm</keyword>
<feature type="compositionally biased region" description="Basic residues" evidence="10">
    <location>
        <begin position="483"/>
        <end position="492"/>
    </location>
</feature>
<feature type="region of interest" description="Disordered" evidence="10">
    <location>
        <begin position="699"/>
        <end position="726"/>
    </location>
</feature>
<dbReference type="InterPro" id="IPR047857">
    <property type="entry name" value="Snurportin1_C"/>
</dbReference>
<evidence type="ECO:0000256" key="5">
    <source>
        <dbReference type="ARBA" id="ARBA00016034"/>
    </source>
</evidence>
<evidence type="ECO:0000313" key="13">
    <source>
        <dbReference type="Proteomes" id="UP001497497"/>
    </source>
</evidence>
<evidence type="ECO:0000256" key="7">
    <source>
        <dbReference type="ARBA" id="ARBA00022490"/>
    </source>
</evidence>
<feature type="compositionally biased region" description="Acidic residues" evidence="10">
    <location>
        <begin position="1"/>
        <end position="17"/>
    </location>
</feature>
<gene>
    <name evidence="12" type="ORF">GSLYS_00020206001</name>
</gene>